<name>A0A2C9U8H3_MANES</name>
<dbReference type="InterPro" id="IPR050481">
    <property type="entry name" value="UDP-glycosyltransf_plant"/>
</dbReference>
<dbReference type="GO" id="GO:0047213">
    <property type="term" value="F:anthocyanidin 3-O-glucosyltransferase activity"/>
    <property type="evidence" value="ECO:0007669"/>
    <property type="project" value="UniProtKB-EC"/>
</dbReference>
<dbReference type="GO" id="GO:0035251">
    <property type="term" value="F:UDP-glucosyltransferase activity"/>
    <property type="evidence" value="ECO:0000318"/>
    <property type="project" value="GO_Central"/>
</dbReference>
<evidence type="ECO:0000256" key="7">
    <source>
        <dbReference type="RuleBase" id="RU362057"/>
    </source>
</evidence>
<dbReference type="PROSITE" id="PS00375">
    <property type="entry name" value="UDPGT"/>
    <property type="match status" value="1"/>
</dbReference>
<organism evidence="8 9">
    <name type="scientific">Manihot esculenta</name>
    <name type="common">Cassava</name>
    <name type="synonym">Jatropha manihot</name>
    <dbReference type="NCBI Taxonomy" id="3983"/>
    <lineage>
        <taxon>Eukaryota</taxon>
        <taxon>Viridiplantae</taxon>
        <taxon>Streptophyta</taxon>
        <taxon>Embryophyta</taxon>
        <taxon>Tracheophyta</taxon>
        <taxon>Spermatophyta</taxon>
        <taxon>Magnoliopsida</taxon>
        <taxon>eudicotyledons</taxon>
        <taxon>Gunneridae</taxon>
        <taxon>Pentapetalae</taxon>
        <taxon>rosids</taxon>
        <taxon>fabids</taxon>
        <taxon>Malpighiales</taxon>
        <taxon>Euphorbiaceae</taxon>
        <taxon>Crotonoideae</taxon>
        <taxon>Manihoteae</taxon>
        <taxon>Manihot</taxon>
    </lineage>
</organism>
<gene>
    <name evidence="8" type="ORF">MANES_16G033700v8</name>
</gene>
<keyword evidence="9" id="KW-1185">Reference proteome</keyword>
<comment type="caution">
    <text evidence="8">The sequence shown here is derived from an EMBL/GenBank/DDBJ whole genome shotgun (WGS) entry which is preliminary data.</text>
</comment>
<dbReference type="OMA" id="FINARIM"/>
<evidence type="ECO:0000256" key="3">
    <source>
        <dbReference type="ARBA" id="ARBA00022676"/>
    </source>
</evidence>
<dbReference type="FunFam" id="3.40.50.2000:FF:000037">
    <property type="entry name" value="Glycosyltransferase"/>
    <property type="match status" value="1"/>
</dbReference>
<dbReference type="PANTHER" id="PTHR48049">
    <property type="entry name" value="GLYCOSYLTRANSFERASE"/>
    <property type="match status" value="1"/>
</dbReference>
<evidence type="ECO:0000256" key="1">
    <source>
        <dbReference type="ARBA" id="ARBA00004935"/>
    </source>
</evidence>
<sequence length="458" mass="50954">MAGHKNIHVAMYPWFAFGHLTSFLHLANKLAQRGHRISFFLPQKTKPKFEPFNHHPDLITFIPVNVPEVDGLPPGAETTNDVNFSLHSLLMTAMDLTKPVIEEYLQDLKPHFVFFDFTYWLPEVSGRLGIKAVLYCTISPATVGYLMSPERNLLEKSRTGDDLTKPPASFPPSSIKLRAHEARTLAATAENEYGSGITFMERQMLSFNGSDVISFKTCREMEGPFCQYVEKQFGKPVILAGPVVPEPPDSVLDEHIAEFLDGFEPGTVVFCAFGSECILAKDQFQELVLGLELTGLPFLAALKAPIGAETIESALPEGFSERTKGRGWVYGSWIQQQLILKHPSVGCFVTHCGSGSLSEAMVKECQLVLLPYAGDQIINARLMGGDLKVGVEVEKGEEDGLFTRDGVWKAVKAVTDDDSEIAKEVRRNHTKWREFLSSDKLEDSYIDSFIQNLHALLD</sequence>
<dbReference type="FunFam" id="3.40.50.2000:FF:000087">
    <property type="entry name" value="Glycosyltransferase"/>
    <property type="match status" value="1"/>
</dbReference>
<proteinExistence type="inferred from homology"/>
<dbReference type="InterPro" id="IPR035595">
    <property type="entry name" value="UDP_glycos_trans_CS"/>
</dbReference>
<accession>A0A2C9U8H3</accession>
<dbReference type="Pfam" id="PF00201">
    <property type="entry name" value="UDPGT"/>
    <property type="match status" value="1"/>
</dbReference>
<evidence type="ECO:0000256" key="2">
    <source>
        <dbReference type="ARBA" id="ARBA00009995"/>
    </source>
</evidence>
<evidence type="ECO:0000313" key="8">
    <source>
        <dbReference type="EMBL" id="OAY26260.1"/>
    </source>
</evidence>
<dbReference type="Gramene" id="Manes.16G033700.1.v8.1">
    <property type="protein sequence ID" value="Manes.16G033700.1.v8.1.CDS.1"/>
    <property type="gene ID" value="Manes.16G033700.v8.1"/>
</dbReference>
<comment type="catalytic activity">
    <reaction evidence="5">
        <text>an anthocyanidin + UDP-alpha-D-glucose + H(+) = an anthocyanidin 3-O-beta-D-glucoside + UDP</text>
        <dbReference type="Rhea" id="RHEA:20093"/>
        <dbReference type="ChEBI" id="CHEBI:15378"/>
        <dbReference type="ChEBI" id="CHEBI:16307"/>
        <dbReference type="ChEBI" id="CHEBI:58223"/>
        <dbReference type="ChEBI" id="CHEBI:58885"/>
        <dbReference type="ChEBI" id="CHEBI:143576"/>
        <dbReference type="EC" id="2.4.1.115"/>
    </reaction>
</comment>
<dbReference type="EMBL" id="CM004402">
    <property type="protein sequence ID" value="OAY26260.1"/>
    <property type="molecule type" value="Genomic_DNA"/>
</dbReference>
<dbReference type="STRING" id="3983.A0A2C9U8H3"/>
<dbReference type="OrthoDB" id="5835829at2759"/>
<dbReference type="SUPFAM" id="SSF53756">
    <property type="entry name" value="UDP-Glycosyltransferase/glycogen phosphorylase"/>
    <property type="match status" value="1"/>
</dbReference>
<comment type="pathway">
    <text evidence="1">Pigment biosynthesis; anthocyanin biosynthesis.</text>
</comment>
<dbReference type="Proteomes" id="UP000091857">
    <property type="component" value="Chromosome 16"/>
</dbReference>
<evidence type="ECO:0000313" key="9">
    <source>
        <dbReference type="Proteomes" id="UP000091857"/>
    </source>
</evidence>
<dbReference type="UniPathway" id="UPA00009"/>
<dbReference type="InterPro" id="IPR002213">
    <property type="entry name" value="UDP_glucos_trans"/>
</dbReference>
<comment type="similarity">
    <text evidence="2 6">Belongs to the UDP-glycosyltransferase family.</text>
</comment>
<dbReference type="AlphaFoldDB" id="A0A2C9U8H3"/>
<evidence type="ECO:0000256" key="4">
    <source>
        <dbReference type="ARBA" id="ARBA00022679"/>
    </source>
</evidence>
<dbReference type="CDD" id="cd03784">
    <property type="entry name" value="GT1_Gtf-like"/>
    <property type="match status" value="1"/>
</dbReference>
<dbReference type="GO" id="GO:0009718">
    <property type="term" value="P:anthocyanin-containing compound biosynthetic process"/>
    <property type="evidence" value="ECO:0007669"/>
    <property type="project" value="UniProtKB-UniPathway"/>
</dbReference>
<evidence type="ECO:0000256" key="6">
    <source>
        <dbReference type="RuleBase" id="RU003718"/>
    </source>
</evidence>
<dbReference type="PANTHER" id="PTHR48049:SF167">
    <property type="entry name" value="GLYCOSYLTRANSFERASE"/>
    <property type="match status" value="1"/>
</dbReference>
<reference evidence="9" key="1">
    <citation type="journal article" date="2016" name="Nat. Biotechnol.">
        <title>Sequencing wild and cultivated cassava and related species reveals extensive interspecific hybridization and genetic diversity.</title>
        <authorList>
            <person name="Bredeson J.V."/>
            <person name="Lyons J.B."/>
            <person name="Prochnik S.E."/>
            <person name="Wu G.A."/>
            <person name="Ha C.M."/>
            <person name="Edsinger-Gonzales E."/>
            <person name="Grimwood J."/>
            <person name="Schmutz J."/>
            <person name="Rabbi I.Y."/>
            <person name="Egesi C."/>
            <person name="Nauluvula P."/>
            <person name="Lebot V."/>
            <person name="Ndunguru J."/>
            <person name="Mkamilo G."/>
            <person name="Bart R.S."/>
            <person name="Setter T.L."/>
            <person name="Gleadow R.M."/>
            <person name="Kulakow P."/>
            <person name="Ferguson M.E."/>
            <person name="Rounsley S."/>
            <person name="Rokhsar D.S."/>
        </authorList>
    </citation>
    <scope>NUCLEOTIDE SEQUENCE [LARGE SCALE GENOMIC DNA]</scope>
    <source>
        <strain evidence="9">cv. AM560-2</strain>
    </source>
</reference>
<keyword evidence="4 6" id="KW-0808">Transferase</keyword>
<keyword evidence="3 6" id="KW-0328">Glycosyltransferase</keyword>
<dbReference type="EC" id="2.4.1.-" evidence="7"/>
<dbReference type="Gene3D" id="3.40.50.2000">
    <property type="entry name" value="Glycogen Phosphorylase B"/>
    <property type="match status" value="2"/>
</dbReference>
<protein>
    <recommendedName>
        <fullName evidence="7">Glycosyltransferase</fullName>
        <ecNumber evidence="7">2.4.1.-</ecNumber>
    </recommendedName>
</protein>
<evidence type="ECO:0000256" key="5">
    <source>
        <dbReference type="ARBA" id="ARBA00047606"/>
    </source>
</evidence>